<gene>
    <name evidence="2" type="ORF">I601_0230</name>
</gene>
<dbReference type="RefSeq" id="WP_068105334.1">
    <property type="nucleotide sequence ID" value="NZ_CP015079.1"/>
</dbReference>
<dbReference type="OrthoDB" id="3782617at2"/>
<accession>A0A1A9GGD3</accession>
<dbReference type="PATRIC" id="fig|1300347.3.peg.230"/>
<evidence type="ECO:0000313" key="2">
    <source>
        <dbReference type="EMBL" id="ANH36683.1"/>
    </source>
</evidence>
<evidence type="ECO:0000313" key="3">
    <source>
        <dbReference type="Proteomes" id="UP000077868"/>
    </source>
</evidence>
<organism evidence="2 3">
    <name type="scientific">Nocardioides dokdonensis FR1436</name>
    <dbReference type="NCBI Taxonomy" id="1300347"/>
    <lineage>
        <taxon>Bacteria</taxon>
        <taxon>Bacillati</taxon>
        <taxon>Actinomycetota</taxon>
        <taxon>Actinomycetes</taxon>
        <taxon>Propionibacteriales</taxon>
        <taxon>Nocardioidaceae</taxon>
        <taxon>Nocardioides</taxon>
    </lineage>
</organism>
<dbReference type="Proteomes" id="UP000077868">
    <property type="component" value="Chromosome"/>
</dbReference>
<dbReference type="AlphaFoldDB" id="A0A1A9GGD3"/>
<keyword evidence="1" id="KW-0472">Membrane</keyword>
<dbReference type="STRING" id="1300347.I601_0230"/>
<sequence>MPHGREEYVEVFRPTSGRFLGVVGVVVSAAVVVIGVVDPGSGFGITTVAVAVLVGALVHGSMLKPVVRVTEDELVMVNLFETVRLPLAAVQSVVVRQVLAVLVADKRYVSPAVGRSFRQALRKPRSTRELAMTPVPGEGLVAEEGMNYADFVEDRLRALCAQARSRHRVKQGSPEQAAVAARVSRAPAYVQLGVVVLAGLVAVLSLALA</sequence>
<feature type="transmembrane region" description="Helical" evidence="1">
    <location>
        <begin position="188"/>
        <end position="208"/>
    </location>
</feature>
<keyword evidence="1" id="KW-0812">Transmembrane</keyword>
<proteinExistence type="predicted"/>
<dbReference type="KEGG" id="ndk:I601_0230"/>
<feature type="transmembrane region" description="Helical" evidence="1">
    <location>
        <begin position="20"/>
        <end position="37"/>
    </location>
</feature>
<evidence type="ECO:0008006" key="4">
    <source>
        <dbReference type="Google" id="ProtNLM"/>
    </source>
</evidence>
<reference evidence="2 3" key="1">
    <citation type="submission" date="2016-03" db="EMBL/GenBank/DDBJ databases">
        <title>Complete genome sequence of a soil Actinobacterium, Nocardioides dokdonensis FR1436.</title>
        <authorList>
            <person name="Kwon S.-K."/>
            <person name="Kim K."/>
            <person name="Kim J.F."/>
        </authorList>
    </citation>
    <scope>NUCLEOTIDE SEQUENCE [LARGE SCALE GENOMIC DNA]</scope>
    <source>
        <strain evidence="2 3">FR1436</strain>
    </source>
</reference>
<protein>
    <recommendedName>
        <fullName evidence="4">PH domain-containing protein</fullName>
    </recommendedName>
</protein>
<dbReference type="EMBL" id="CP015079">
    <property type="protein sequence ID" value="ANH36683.1"/>
    <property type="molecule type" value="Genomic_DNA"/>
</dbReference>
<feature type="transmembrane region" description="Helical" evidence="1">
    <location>
        <begin position="43"/>
        <end position="63"/>
    </location>
</feature>
<name>A0A1A9GGD3_9ACTN</name>
<evidence type="ECO:0000256" key="1">
    <source>
        <dbReference type="SAM" id="Phobius"/>
    </source>
</evidence>
<keyword evidence="1" id="KW-1133">Transmembrane helix</keyword>
<keyword evidence="3" id="KW-1185">Reference proteome</keyword>